<feature type="transmembrane region" description="Helical" evidence="1">
    <location>
        <begin position="363"/>
        <end position="383"/>
    </location>
</feature>
<evidence type="ECO:0000313" key="3">
    <source>
        <dbReference type="Proteomes" id="UP000244450"/>
    </source>
</evidence>
<dbReference type="OrthoDB" id="630610at2"/>
<dbReference type="EMBL" id="QCYK01000002">
    <property type="protein sequence ID" value="PUZ25447.1"/>
    <property type="molecule type" value="Genomic_DNA"/>
</dbReference>
<dbReference type="RefSeq" id="WP_108687286.1">
    <property type="nucleotide sequence ID" value="NZ_QCYK01000002.1"/>
</dbReference>
<name>A0A2T7BGP5_9BACT</name>
<comment type="caution">
    <text evidence="2">The sequence shown here is derived from an EMBL/GenBank/DDBJ whole genome shotgun (WGS) entry which is preliminary data.</text>
</comment>
<feature type="transmembrane region" description="Helical" evidence="1">
    <location>
        <begin position="439"/>
        <end position="463"/>
    </location>
</feature>
<protein>
    <recommendedName>
        <fullName evidence="4">O-antigen ligase domain-containing protein</fullName>
    </recommendedName>
</protein>
<organism evidence="2 3">
    <name type="scientific">Chitinophaga parva</name>
    <dbReference type="NCBI Taxonomy" id="2169414"/>
    <lineage>
        <taxon>Bacteria</taxon>
        <taxon>Pseudomonadati</taxon>
        <taxon>Bacteroidota</taxon>
        <taxon>Chitinophagia</taxon>
        <taxon>Chitinophagales</taxon>
        <taxon>Chitinophagaceae</taxon>
        <taxon>Chitinophaga</taxon>
    </lineage>
</organism>
<feature type="transmembrane region" description="Helical" evidence="1">
    <location>
        <begin position="134"/>
        <end position="152"/>
    </location>
</feature>
<evidence type="ECO:0008006" key="4">
    <source>
        <dbReference type="Google" id="ProtNLM"/>
    </source>
</evidence>
<keyword evidence="1" id="KW-0812">Transmembrane</keyword>
<dbReference type="AlphaFoldDB" id="A0A2T7BGP5"/>
<feature type="transmembrane region" description="Helical" evidence="1">
    <location>
        <begin position="173"/>
        <end position="191"/>
    </location>
</feature>
<keyword evidence="1" id="KW-0472">Membrane</keyword>
<evidence type="ECO:0000313" key="2">
    <source>
        <dbReference type="EMBL" id="PUZ25447.1"/>
    </source>
</evidence>
<dbReference type="Proteomes" id="UP000244450">
    <property type="component" value="Unassembled WGS sequence"/>
</dbReference>
<feature type="transmembrane region" description="Helical" evidence="1">
    <location>
        <begin position="404"/>
        <end position="427"/>
    </location>
</feature>
<sequence length="474" mass="54851">MNEDVIYSFLVSSNPYVEMFKQSMPLVIAAVLLYLHYQRRISALETILYAFSMEAYTMLSVGPTFTATFFVGIVFMLEQGHRLVTGRLEIQRRYLLLLLLPALSNVVIFLLVQLYKDPFYYPPGKQGAFYLRPVYFYVKTYLPLFAIGAKLVQEREVLSFEMFTRIMKRIARYSFVIVALQVISIYVFRSVSMGEVLGLQHRYLIEQSGSFLKLRVQALFGEPKVYSAFISLCVPLFMRDREYRLAALCVLMGMLTVSQTFWINMLAALFTYLVFGHLHSARSKILSTIGLVIGVFMVVAACKEYFIKLYAQNQQSGIYQLVLKRSVYRYDTQFWEKDNVFLGMPLQRDMELPVVDFFRDEPYLLLSGYGAGNSTFIPARYFFGQLNYEYRLNGVGGHNLNMRWFYILAEFGIFSLICFFIVLTRTYPGISLFESSYFAFVWVCFFFSQIDLFLIITALVCAYKKTDTDGAVPG</sequence>
<feature type="transmembrane region" description="Helical" evidence="1">
    <location>
        <begin position="57"/>
        <end position="75"/>
    </location>
</feature>
<reference evidence="2 3" key="1">
    <citation type="submission" date="2018-04" db="EMBL/GenBank/DDBJ databases">
        <title>Chitinophaga fuyangensis sp. nov., isolated from soil in a chemical factory.</title>
        <authorList>
            <person name="Chen K."/>
        </authorList>
    </citation>
    <scope>NUCLEOTIDE SEQUENCE [LARGE SCALE GENOMIC DNA]</scope>
    <source>
        <strain evidence="2 3">LY-1</strain>
    </source>
</reference>
<keyword evidence="3" id="KW-1185">Reference proteome</keyword>
<feature type="transmembrane region" description="Helical" evidence="1">
    <location>
        <begin position="245"/>
        <end position="273"/>
    </location>
</feature>
<feature type="transmembrane region" description="Helical" evidence="1">
    <location>
        <begin position="95"/>
        <end position="114"/>
    </location>
</feature>
<evidence type="ECO:0000256" key="1">
    <source>
        <dbReference type="SAM" id="Phobius"/>
    </source>
</evidence>
<feature type="transmembrane region" description="Helical" evidence="1">
    <location>
        <begin position="285"/>
        <end position="307"/>
    </location>
</feature>
<keyword evidence="1" id="KW-1133">Transmembrane helix</keyword>
<accession>A0A2T7BGP5</accession>
<gene>
    <name evidence="2" type="ORF">DCC81_14245</name>
</gene>
<proteinExistence type="predicted"/>